<gene>
    <name evidence="5" type="ORF">WM2015_2204</name>
</gene>
<dbReference type="InterPro" id="IPR016039">
    <property type="entry name" value="Thiolase-like"/>
</dbReference>
<evidence type="ECO:0000256" key="2">
    <source>
        <dbReference type="ARBA" id="ARBA00022679"/>
    </source>
</evidence>
<dbReference type="PATRIC" id="fig|1579979.3.peg.2253"/>
<reference evidence="5 6" key="1">
    <citation type="submission" date="2015-07" db="EMBL/GenBank/DDBJ databases">
        <authorList>
            <person name="Noorani M."/>
        </authorList>
    </citation>
    <scope>NUCLEOTIDE SEQUENCE [LARGE SCALE GENOMIC DNA]</scope>
    <source>
        <strain evidence="5 6">KCTC 42284</strain>
    </source>
</reference>
<dbReference type="InterPro" id="IPR020615">
    <property type="entry name" value="Thiolase_acyl_enz_int_AS"/>
</dbReference>
<dbReference type="OrthoDB" id="1402717at2"/>
<dbReference type="AlphaFoldDB" id="A0A0K0XY62"/>
<dbReference type="RefSeq" id="WP_049726121.1">
    <property type="nucleotide sequence ID" value="NZ_CP012154.1"/>
</dbReference>
<evidence type="ECO:0000256" key="4">
    <source>
        <dbReference type="RuleBase" id="RU003557"/>
    </source>
</evidence>
<dbReference type="PANTHER" id="PTHR18919">
    <property type="entry name" value="ACETYL-COA C-ACYLTRANSFERASE"/>
    <property type="match status" value="1"/>
</dbReference>
<dbReference type="PROSITE" id="PS00099">
    <property type="entry name" value="THIOLASE_3"/>
    <property type="match status" value="1"/>
</dbReference>
<dbReference type="InterPro" id="IPR020617">
    <property type="entry name" value="Thiolase_C"/>
</dbReference>
<dbReference type="PANTHER" id="PTHR18919:SF164">
    <property type="entry name" value="ACETYL-COA ACETYLTRANSFERASE"/>
    <property type="match status" value="1"/>
</dbReference>
<evidence type="ECO:0000256" key="1">
    <source>
        <dbReference type="ARBA" id="ARBA00010982"/>
    </source>
</evidence>
<accession>A0A0K0XY62</accession>
<sequence length="389" mass="40288">MSDAIVIVSARRTAIGSFQGQFAPVKSPALGSAAIRAALADSGVAPEAVSEVIMGCVLPAGTGQAPARQAALGAELPTSAGCTTINKVCGSGMKAVMQGHDAILAGSADVVVAGGMESMTNAPYLMDRGLRMGHVQALDHMFFDGLQNPYDGQMMGQFGEQCVARYGFTREEQDAFSKASVERAMDALNSGAFEAEIAPVTVRTRKGEVEIRTDEEPPRCNVEKMPGLRPAFAKDGTITAASSSKISDGAAAMVLMRESAAIEQGLKPLARIVAHATHSQEPEWFTTAPVGAMQKVLDKAGWSADQVDLFEINEAFATVTMAAMKELDLPHEKVNVHGGACALGHPIGASGARILVTLIHALKARGGGRGVASLCIGGGEATAIAIESV</sequence>
<evidence type="ECO:0000313" key="6">
    <source>
        <dbReference type="Proteomes" id="UP000066624"/>
    </source>
</evidence>
<organism evidence="5 6">
    <name type="scientific">Wenzhouxiangella marina</name>
    <dbReference type="NCBI Taxonomy" id="1579979"/>
    <lineage>
        <taxon>Bacteria</taxon>
        <taxon>Pseudomonadati</taxon>
        <taxon>Pseudomonadota</taxon>
        <taxon>Gammaproteobacteria</taxon>
        <taxon>Chromatiales</taxon>
        <taxon>Wenzhouxiangellaceae</taxon>
        <taxon>Wenzhouxiangella</taxon>
    </lineage>
</organism>
<dbReference type="PIRSF" id="PIRSF000429">
    <property type="entry name" value="Ac-CoA_Ac_transf"/>
    <property type="match status" value="1"/>
</dbReference>
<name>A0A0K0XY62_9GAMM</name>
<dbReference type="InterPro" id="IPR020610">
    <property type="entry name" value="Thiolase_AS"/>
</dbReference>
<dbReference type="STRING" id="1579979.WM2015_2204"/>
<dbReference type="Pfam" id="PF02803">
    <property type="entry name" value="Thiolase_C"/>
    <property type="match status" value="1"/>
</dbReference>
<dbReference type="Gene3D" id="3.40.47.10">
    <property type="match status" value="2"/>
</dbReference>
<comment type="similarity">
    <text evidence="1 4">Belongs to the thiolase-like superfamily. Thiolase family.</text>
</comment>
<proteinExistence type="inferred from homology"/>
<dbReference type="CDD" id="cd00751">
    <property type="entry name" value="thiolase"/>
    <property type="match status" value="1"/>
</dbReference>
<dbReference type="InterPro" id="IPR020616">
    <property type="entry name" value="Thiolase_N"/>
</dbReference>
<dbReference type="Pfam" id="PF00108">
    <property type="entry name" value="Thiolase_N"/>
    <property type="match status" value="1"/>
</dbReference>
<keyword evidence="6" id="KW-1185">Reference proteome</keyword>
<dbReference type="FunFam" id="3.40.47.10:FF:000010">
    <property type="entry name" value="Acetyl-CoA acetyltransferase (Thiolase)"/>
    <property type="match status" value="1"/>
</dbReference>
<dbReference type="Proteomes" id="UP000066624">
    <property type="component" value="Chromosome"/>
</dbReference>
<dbReference type="InterPro" id="IPR002155">
    <property type="entry name" value="Thiolase"/>
</dbReference>
<dbReference type="NCBIfam" id="TIGR01930">
    <property type="entry name" value="AcCoA-C-Actrans"/>
    <property type="match status" value="1"/>
</dbReference>
<dbReference type="EMBL" id="CP012154">
    <property type="protein sequence ID" value="AKS42567.1"/>
    <property type="molecule type" value="Genomic_DNA"/>
</dbReference>
<dbReference type="GO" id="GO:0003988">
    <property type="term" value="F:acetyl-CoA C-acyltransferase activity"/>
    <property type="evidence" value="ECO:0007669"/>
    <property type="project" value="UniProtKB-ARBA"/>
</dbReference>
<dbReference type="KEGG" id="wma:WM2015_2204"/>
<evidence type="ECO:0000256" key="3">
    <source>
        <dbReference type="ARBA" id="ARBA00023315"/>
    </source>
</evidence>
<keyword evidence="2 4" id="KW-0808">Transferase</keyword>
<evidence type="ECO:0000313" key="5">
    <source>
        <dbReference type="EMBL" id="AKS42567.1"/>
    </source>
</evidence>
<protein>
    <submittedName>
        <fullName evidence="5">Acetyl-CoA acetyltransferase</fullName>
    </submittedName>
</protein>
<keyword evidence="3 4" id="KW-0012">Acyltransferase</keyword>
<dbReference type="GO" id="GO:0044281">
    <property type="term" value="P:small molecule metabolic process"/>
    <property type="evidence" value="ECO:0007669"/>
    <property type="project" value="UniProtKB-ARBA"/>
</dbReference>
<dbReference type="PROSITE" id="PS00098">
    <property type="entry name" value="THIOLASE_1"/>
    <property type="match status" value="1"/>
</dbReference>
<dbReference type="SUPFAM" id="SSF53901">
    <property type="entry name" value="Thiolase-like"/>
    <property type="match status" value="2"/>
</dbReference>